<feature type="signal peptide" evidence="1">
    <location>
        <begin position="1"/>
        <end position="22"/>
    </location>
</feature>
<dbReference type="EMBL" id="JBHSFV010000001">
    <property type="protein sequence ID" value="MFC4632871.1"/>
    <property type="molecule type" value="Genomic_DNA"/>
</dbReference>
<dbReference type="RefSeq" id="WP_379977034.1">
    <property type="nucleotide sequence ID" value="NZ_JBHSFV010000001.1"/>
</dbReference>
<protein>
    <recommendedName>
        <fullName evidence="4">PorT family protein</fullName>
    </recommendedName>
</protein>
<name>A0ABV9HTE0_9FLAO</name>
<accession>A0ABV9HTE0</accession>
<feature type="chain" id="PRO_5046320771" description="PorT family protein" evidence="1">
    <location>
        <begin position="23"/>
        <end position="370"/>
    </location>
</feature>
<gene>
    <name evidence="2" type="ORF">ACFO3O_03075</name>
</gene>
<evidence type="ECO:0000256" key="1">
    <source>
        <dbReference type="SAM" id="SignalP"/>
    </source>
</evidence>
<comment type="caution">
    <text evidence="2">The sequence shown here is derived from an EMBL/GenBank/DDBJ whole genome shotgun (WGS) entry which is preliminary data.</text>
</comment>
<evidence type="ECO:0000313" key="2">
    <source>
        <dbReference type="EMBL" id="MFC4632871.1"/>
    </source>
</evidence>
<organism evidence="2 3">
    <name type="scientific">Dokdonia ponticola</name>
    <dbReference type="NCBI Taxonomy" id="2041041"/>
    <lineage>
        <taxon>Bacteria</taxon>
        <taxon>Pseudomonadati</taxon>
        <taxon>Bacteroidota</taxon>
        <taxon>Flavobacteriia</taxon>
        <taxon>Flavobacteriales</taxon>
        <taxon>Flavobacteriaceae</taxon>
        <taxon>Dokdonia</taxon>
    </lineage>
</organism>
<sequence length="370" mass="42194">MRKIILFALVANMGFFGQNVYAQDISEETETQAQKEFRDKQIKERIEYLNQKKADAIEYEKNQLKGRVSYINRQLEKGKITAEEAEVQKKEIATYIAKNIDYKTTIIDTQIALVERNGVQYQPSQVEIGFGGEDEDGKRVFGIAIDNGEGRRKVNHHRRTRSDFVFAFGLNNALADGRSLEDSPYKVAGSRFAELGVAWTTRVFENSGWLRFKYGFSFQFNGLKPTDNRIFVREGDQVVLQEFENNLDKSKLRLGNLVVPVHFEFGPSKRKGEGEDIRFSTHNKFKIGVGGYAGLNLGTMQKLKFDNGEGNDVKLKQRGGFNTNSFVYGLSGYLGYDNVGLYVKYDLNPIFKDNLVEERNISLGLRFDLD</sequence>
<dbReference type="Proteomes" id="UP001596043">
    <property type="component" value="Unassembled WGS sequence"/>
</dbReference>
<keyword evidence="3" id="KW-1185">Reference proteome</keyword>
<reference evidence="3" key="1">
    <citation type="journal article" date="2019" name="Int. J. Syst. Evol. Microbiol.">
        <title>The Global Catalogue of Microorganisms (GCM) 10K type strain sequencing project: providing services to taxonomists for standard genome sequencing and annotation.</title>
        <authorList>
            <consortium name="The Broad Institute Genomics Platform"/>
            <consortium name="The Broad Institute Genome Sequencing Center for Infectious Disease"/>
            <person name="Wu L."/>
            <person name="Ma J."/>
        </authorList>
    </citation>
    <scope>NUCLEOTIDE SEQUENCE [LARGE SCALE GENOMIC DNA]</scope>
    <source>
        <strain evidence="3">YJ-61-S</strain>
    </source>
</reference>
<proteinExistence type="predicted"/>
<evidence type="ECO:0000313" key="3">
    <source>
        <dbReference type="Proteomes" id="UP001596043"/>
    </source>
</evidence>
<keyword evidence="1" id="KW-0732">Signal</keyword>
<evidence type="ECO:0008006" key="4">
    <source>
        <dbReference type="Google" id="ProtNLM"/>
    </source>
</evidence>